<dbReference type="Pfam" id="PF00364">
    <property type="entry name" value="Biotin_lipoyl"/>
    <property type="match status" value="1"/>
</dbReference>
<dbReference type="PROSITE" id="PS50968">
    <property type="entry name" value="BIOTINYL_LIPOYL"/>
    <property type="match status" value="1"/>
</dbReference>
<dbReference type="EMBL" id="FNDE01000001">
    <property type="protein sequence ID" value="SDG67945.1"/>
    <property type="molecule type" value="Genomic_DNA"/>
</dbReference>
<dbReference type="NCBIfam" id="NF004547">
    <property type="entry name" value="PRK05889.1"/>
    <property type="match status" value="1"/>
</dbReference>
<dbReference type="PANTHER" id="PTHR45266">
    <property type="entry name" value="OXALOACETATE DECARBOXYLASE ALPHA CHAIN"/>
    <property type="match status" value="1"/>
</dbReference>
<organism evidence="3 4">
    <name type="scientific">Aneurinibacillus thermoaerophilus</name>
    <dbReference type="NCBI Taxonomy" id="143495"/>
    <lineage>
        <taxon>Bacteria</taxon>
        <taxon>Bacillati</taxon>
        <taxon>Bacillota</taxon>
        <taxon>Bacilli</taxon>
        <taxon>Bacillales</taxon>
        <taxon>Paenibacillaceae</taxon>
        <taxon>Aneurinibacillus group</taxon>
        <taxon>Aneurinibacillus</taxon>
    </lineage>
</organism>
<proteinExistence type="predicted"/>
<reference evidence="3 4" key="1">
    <citation type="submission" date="2016-10" db="EMBL/GenBank/DDBJ databases">
        <authorList>
            <person name="de Groot N.N."/>
        </authorList>
    </citation>
    <scope>NUCLEOTIDE SEQUENCE [LARGE SCALE GENOMIC DNA]</scope>
    <source>
        <strain evidence="3 4">L 420-91</strain>
    </source>
</reference>
<dbReference type="CDD" id="cd06850">
    <property type="entry name" value="biotinyl_domain"/>
    <property type="match status" value="1"/>
</dbReference>
<dbReference type="SUPFAM" id="SSF51230">
    <property type="entry name" value="Single hybrid motif"/>
    <property type="match status" value="1"/>
</dbReference>
<sequence length="71" mass="7389">MKQVIANMAGTVISVLVNTGDEVQAGSDVVMIESMKMEVPVAAEVSGKVKAVKVNPGDFVNEGDVLIELEG</sequence>
<dbReference type="InterPro" id="IPR050709">
    <property type="entry name" value="Biotin_Carboxyl_Carrier/Decarb"/>
</dbReference>
<dbReference type="Proteomes" id="UP000198956">
    <property type="component" value="Unassembled WGS sequence"/>
</dbReference>
<protein>
    <submittedName>
        <fullName evidence="3">Acetyl-CoA carboxylase biotin carboxyl carrier protein</fullName>
    </submittedName>
</protein>
<dbReference type="PANTHER" id="PTHR45266:SF3">
    <property type="entry name" value="OXALOACETATE DECARBOXYLASE ALPHA CHAIN"/>
    <property type="match status" value="1"/>
</dbReference>
<dbReference type="AlphaFoldDB" id="A0A1G7W7E8"/>
<feature type="domain" description="Lipoyl-binding" evidence="2">
    <location>
        <begin position="1"/>
        <end position="70"/>
    </location>
</feature>
<accession>A0A1G7W7E8</accession>
<evidence type="ECO:0000313" key="4">
    <source>
        <dbReference type="Proteomes" id="UP000198956"/>
    </source>
</evidence>
<keyword evidence="1" id="KW-0092">Biotin</keyword>
<dbReference type="InterPro" id="IPR000089">
    <property type="entry name" value="Biotin_lipoyl"/>
</dbReference>
<name>A0A1G7W7E8_ANETH</name>
<dbReference type="FunFam" id="2.40.50.100:FF:000003">
    <property type="entry name" value="Acetyl-CoA carboxylase biotin carboxyl carrier protein"/>
    <property type="match status" value="1"/>
</dbReference>
<evidence type="ECO:0000313" key="3">
    <source>
        <dbReference type="EMBL" id="SDG67945.1"/>
    </source>
</evidence>
<gene>
    <name evidence="3" type="ORF">SAMN04489735_100152</name>
</gene>
<evidence type="ECO:0000259" key="2">
    <source>
        <dbReference type="PROSITE" id="PS50968"/>
    </source>
</evidence>
<dbReference type="NCBIfam" id="NF006079">
    <property type="entry name" value="PRK08225.1"/>
    <property type="match status" value="1"/>
</dbReference>
<evidence type="ECO:0000256" key="1">
    <source>
        <dbReference type="ARBA" id="ARBA00023267"/>
    </source>
</evidence>
<dbReference type="InterPro" id="IPR011053">
    <property type="entry name" value="Single_hybrid_motif"/>
</dbReference>
<dbReference type="RefSeq" id="WP_091259567.1">
    <property type="nucleotide sequence ID" value="NZ_FNDE01000001.1"/>
</dbReference>
<dbReference type="Gene3D" id="2.40.50.100">
    <property type="match status" value="1"/>
</dbReference>
<dbReference type="OrthoDB" id="163546at2"/>